<feature type="signal peptide" evidence="1">
    <location>
        <begin position="1"/>
        <end position="25"/>
    </location>
</feature>
<feature type="chain" id="PRO_5020508272" evidence="1">
    <location>
        <begin position="26"/>
        <end position="157"/>
    </location>
</feature>
<evidence type="ECO:0000313" key="3">
    <source>
        <dbReference type="Proteomes" id="UP000339249"/>
    </source>
</evidence>
<proteinExistence type="predicted"/>
<protein>
    <submittedName>
        <fullName evidence="2">Uncharacterized protein</fullName>
    </submittedName>
</protein>
<dbReference type="EMBL" id="CABDVU010000001">
    <property type="protein sequence ID" value="VTN08900.1"/>
    <property type="molecule type" value="Genomic_DNA"/>
</dbReference>
<gene>
    <name evidence="2" type="ORF">NCTC9185_00783</name>
</gene>
<name>A0A4U9CT26_RAOTE</name>
<organism evidence="2 3">
    <name type="scientific">Raoultella terrigena</name>
    <name type="common">Klebsiella terrigena</name>
    <dbReference type="NCBI Taxonomy" id="577"/>
    <lineage>
        <taxon>Bacteria</taxon>
        <taxon>Pseudomonadati</taxon>
        <taxon>Pseudomonadota</taxon>
        <taxon>Gammaproteobacteria</taxon>
        <taxon>Enterobacterales</taxon>
        <taxon>Enterobacteriaceae</taxon>
        <taxon>Klebsiella/Raoultella group</taxon>
        <taxon>Raoultella</taxon>
    </lineage>
</organism>
<accession>A0A4U9CT26</accession>
<reference evidence="2 3" key="1">
    <citation type="submission" date="2019-04" db="EMBL/GenBank/DDBJ databases">
        <authorList>
            <consortium name="Pathogen Informatics"/>
        </authorList>
    </citation>
    <scope>NUCLEOTIDE SEQUENCE [LARGE SCALE GENOMIC DNA]</scope>
    <source>
        <strain evidence="2 3">NCTC9185</strain>
    </source>
</reference>
<keyword evidence="1" id="KW-0732">Signal</keyword>
<evidence type="ECO:0000256" key="1">
    <source>
        <dbReference type="SAM" id="SignalP"/>
    </source>
</evidence>
<evidence type="ECO:0000313" key="2">
    <source>
        <dbReference type="EMBL" id="VTN08900.1"/>
    </source>
</evidence>
<dbReference type="Proteomes" id="UP000339249">
    <property type="component" value="Unassembled WGS sequence"/>
</dbReference>
<dbReference type="AlphaFoldDB" id="A0A4U9CT26"/>
<sequence length="157" mass="16925">MPNRTRSMSAIAMAALFSFASVASAANLASPERWRSYAGVSWDTPQDGAIPAVFSGSVNAPIAGIHFDAKGTAFVSTPRLVSAEAPATLSILDTQFQSGPARLTAFPSLQGNAVNSAADKSLRNVLGFYVDRHNGWLWRWIWASSQAKLNRRWGLRS</sequence>